<dbReference type="PROSITE" id="PS00737">
    <property type="entry name" value="THIOLASE_2"/>
    <property type="match status" value="1"/>
</dbReference>
<evidence type="ECO:0000256" key="8">
    <source>
        <dbReference type="ARBA" id="ARBA00023315"/>
    </source>
</evidence>
<keyword evidence="11" id="KW-1133">Transmembrane helix</keyword>
<name>A0AA38LZP2_9CUCU</name>
<dbReference type="NCBIfam" id="TIGR01930">
    <property type="entry name" value="AcCoA-C-Actrans"/>
    <property type="match status" value="1"/>
</dbReference>
<dbReference type="EC" id="2.3.1.16" evidence="9"/>
<protein>
    <recommendedName>
        <fullName evidence="9">acetyl-CoA C-acyltransferase</fullName>
        <ecNumber evidence="9">2.3.1.16</ecNumber>
    </recommendedName>
</protein>
<comment type="caution">
    <text evidence="14">The sequence shown here is derived from an EMBL/GenBank/DDBJ whole genome shotgun (WGS) entry which is preliminary data.</text>
</comment>
<dbReference type="InterPro" id="IPR020617">
    <property type="entry name" value="Thiolase_C"/>
</dbReference>
<keyword evidence="6" id="KW-0443">Lipid metabolism</keyword>
<dbReference type="Gene3D" id="3.40.47.10">
    <property type="match status" value="1"/>
</dbReference>
<evidence type="ECO:0000313" key="15">
    <source>
        <dbReference type="Proteomes" id="UP001168821"/>
    </source>
</evidence>
<accession>A0AA38LZP2</accession>
<dbReference type="EMBL" id="JALNTZ010003655">
    <property type="protein sequence ID" value="KAJ3616311.1"/>
    <property type="molecule type" value="Genomic_DNA"/>
</dbReference>
<keyword evidence="4 10" id="KW-0808">Transferase</keyword>
<dbReference type="GO" id="GO:0005739">
    <property type="term" value="C:mitochondrion"/>
    <property type="evidence" value="ECO:0007669"/>
    <property type="project" value="UniProtKB-SubCell"/>
</dbReference>
<evidence type="ECO:0000256" key="2">
    <source>
        <dbReference type="ARBA" id="ARBA00010982"/>
    </source>
</evidence>
<comment type="similarity">
    <text evidence="2 10">Belongs to the thiolase-like superfamily. Thiolase family.</text>
</comment>
<keyword evidence="11" id="KW-0472">Membrane</keyword>
<dbReference type="PANTHER" id="PTHR18919:SF153">
    <property type="entry name" value="TRIFUNCTIONAL ENZYME SUBUNIT BETA, MITOCHONDRIAL"/>
    <property type="match status" value="1"/>
</dbReference>
<dbReference type="Pfam" id="PF00108">
    <property type="entry name" value="Thiolase_N"/>
    <property type="match status" value="1"/>
</dbReference>
<dbReference type="GO" id="GO:0006635">
    <property type="term" value="P:fatty acid beta-oxidation"/>
    <property type="evidence" value="ECO:0007669"/>
    <property type="project" value="TreeGrafter"/>
</dbReference>
<evidence type="ECO:0000256" key="9">
    <source>
        <dbReference type="ARBA" id="ARBA00024073"/>
    </source>
</evidence>
<evidence type="ECO:0000256" key="4">
    <source>
        <dbReference type="ARBA" id="ARBA00022679"/>
    </source>
</evidence>
<dbReference type="InterPro" id="IPR020613">
    <property type="entry name" value="Thiolase_CS"/>
</dbReference>
<keyword evidence="11" id="KW-0812">Transmembrane</keyword>
<keyword evidence="7" id="KW-0496">Mitochondrion</keyword>
<evidence type="ECO:0000256" key="3">
    <source>
        <dbReference type="ARBA" id="ARBA00022490"/>
    </source>
</evidence>
<dbReference type="Pfam" id="PF02803">
    <property type="entry name" value="Thiolase_C"/>
    <property type="match status" value="1"/>
</dbReference>
<evidence type="ECO:0000256" key="1">
    <source>
        <dbReference type="ARBA" id="ARBA00004173"/>
    </source>
</evidence>
<dbReference type="GO" id="GO:0003988">
    <property type="term" value="F:acetyl-CoA C-acyltransferase activity"/>
    <property type="evidence" value="ECO:0007669"/>
    <property type="project" value="UniProtKB-EC"/>
</dbReference>
<dbReference type="AlphaFoldDB" id="A0AA38LZP2"/>
<comment type="subcellular location">
    <subcellularLocation>
        <location evidence="1">Mitochondrion</location>
    </subcellularLocation>
</comment>
<feature type="transmembrane region" description="Helical" evidence="11">
    <location>
        <begin position="6"/>
        <end position="25"/>
    </location>
</feature>
<feature type="domain" description="Thiolase C-terminal" evidence="13">
    <location>
        <begin position="317"/>
        <end position="456"/>
    </location>
</feature>
<dbReference type="Proteomes" id="UP001168821">
    <property type="component" value="Unassembled WGS sequence"/>
</dbReference>
<keyword evidence="15" id="KW-1185">Reference proteome</keyword>
<dbReference type="InterPro" id="IPR020615">
    <property type="entry name" value="Thiolase_acyl_enz_int_AS"/>
</dbReference>
<dbReference type="InterPro" id="IPR016039">
    <property type="entry name" value="Thiolase-like"/>
</dbReference>
<dbReference type="SUPFAM" id="SSF53901">
    <property type="entry name" value="Thiolase-like"/>
    <property type="match status" value="1"/>
</dbReference>
<dbReference type="FunFam" id="3.40.47.10:FF:000011">
    <property type="entry name" value="3-ketoacyl-CoA thiolase"/>
    <property type="match status" value="1"/>
</dbReference>
<keyword evidence="3" id="KW-0963">Cytoplasm</keyword>
<dbReference type="PANTHER" id="PTHR18919">
    <property type="entry name" value="ACETYL-COA C-ACYLTRANSFERASE"/>
    <property type="match status" value="1"/>
</dbReference>
<dbReference type="InterPro" id="IPR020616">
    <property type="entry name" value="Thiolase_N"/>
</dbReference>
<evidence type="ECO:0000313" key="14">
    <source>
        <dbReference type="EMBL" id="KAJ3616311.1"/>
    </source>
</evidence>
<dbReference type="PROSITE" id="PS00098">
    <property type="entry name" value="THIOLASE_1"/>
    <property type="match status" value="1"/>
</dbReference>
<keyword evidence="5" id="KW-0276">Fatty acid metabolism</keyword>
<organism evidence="14 15">
    <name type="scientific">Zophobas morio</name>
    <dbReference type="NCBI Taxonomy" id="2755281"/>
    <lineage>
        <taxon>Eukaryota</taxon>
        <taxon>Metazoa</taxon>
        <taxon>Ecdysozoa</taxon>
        <taxon>Arthropoda</taxon>
        <taxon>Hexapoda</taxon>
        <taxon>Insecta</taxon>
        <taxon>Pterygota</taxon>
        <taxon>Neoptera</taxon>
        <taxon>Endopterygota</taxon>
        <taxon>Coleoptera</taxon>
        <taxon>Polyphaga</taxon>
        <taxon>Cucujiformia</taxon>
        <taxon>Tenebrionidae</taxon>
        <taxon>Zophobas</taxon>
    </lineage>
</organism>
<gene>
    <name evidence="14" type="ORF">Zmor_011939</name>
</gene>
<evidence type="ECO:0000259" key="13">
    <source>
        <dbReference type="Pfam" id="PF02803"/>
    </source>
</evidence>
<evidence type="ECO:0000259" key="12">
    <source>
        <dbReference type="Pfam" id="PF00108"/>
    </source>
</evidence>
<proteinExistence type="inferred from homology"/>
<feature type="domain" description="Thiolase N-terminal" evidence="12">
    <location>
        <begin position="39"/>
        <end position="310"/>
    </location>
</feature>
<evidence type="ECO:0000256" key="11">
    <source>
        <dbReference type="SAM" id="Phobius"/>
    </source>
</evidence>
<evidence type="ECO:0000256" key="5">
    <source>
        <dbReference type="ARBA" id="ARBA00022832"/>
    </source>
</evidence>
<evidence type="ECO:0000256" key="10">
    <source>
        <dbReference type="RuleBase" id="RU003557"/>
    </source>
</evidence>
<dbReference type="CDD" id="cd00751">
    <property type="entry name" value="thiolase"/>
    <property type="match status" value="1"/>
</dbReference>
<evidence type="ECO:0000256" key="7">
    <source>
        <dbReference type="ARBA" id="ARBA00023128"/>
    </source>
</evidence>
<sequence>MYMTYNWVIGFFKILNLLALGSEVLTTHKQERKRLGRQVVVVEGVRTPFQISRTGYKNLQAHDLARMAISSLLKKTQVDKDLLSQVIIGTTIQEINASNVAREAALRANLPETVHAHTVTSACISSLSAIDAAVNAIALGKADAIIAGGCETFSDVPIRLSRSLRAKLIELCKMKGVVNWLSWLCSLESTDFKLDIPAVKEFSTGELLGESAERLCIAFNITRQESDAYALRSHKLALDASASGKLLDRTPVRVPGAVNFVSEDNGIRVSNPEKLAAHKPCFLRPHGSVTPGNSSFFTDGAAAALLMAEETALTLGYKPKAYIRELVFVSQDPVDQLLLGPAYAIPKALSLAGLELSDIDVIELHEAFAGQVLACLRALDSEIFCQRHLRRNRLGEIPMEKLNLLGGSLSIGHPFGATGVRLLTTVANRLLTEDGRLGLLSVCAAGGQGCCAILERSS</sequence>
<reference evidence="14" key="1">
    <citation type="journal article" date="2023" name="G3 (Bethesda)">
        <title>Whole genome assemblies of Zophobas morio and Tenebrio molitor.</title>
        <authorList>
            <person name="Kaur S."/>
            <person name="Stinson S.A."/>
            <person name="diCenzo G.C."/>
        </authorList>
    </citation>
    <scope>NUCLEOTIDE SEQUENCE</scope>
    <source>
        <strain evidence="14">QUZm001</strain>
    </source>
</reference>
<keyword evidence="8 10" id="KW-0012">Acyltransferase</keyword>
<evidence type="ECO:0000256" key="6">
    <source>
        <dbReference type="ARBA" id="ARBA00023098"/>
    </source>
</evidence>
<dbReference type="InterPro" id="IPR002155">
    <property type="entry name" value="Thiolase"/>
</dbReference>